<name>A0AAV7SAH6_PLEWA</name>
<evidence type="ECO:0000313" key="1">
    <source>
        <dbReference type="EMBL" id="KAJ1160280.1"/>
    </source>
</evidence>
<feature type="non-terminal residue" evidence="1">
    <location>
        <position position="131"/>
    </location>
</feature>
<reference evidence="1" key="1">
    <citation type="journal article" date="2022" name="bioRxiv">
        <title>Sequencing and chromosome-scale assembly of the giantPleurodeles waltlgenome.</title>
        <authorList>
            <person name="Brown T."/>
            <person name="Elewa A."/>
            <person name="Iarovenko S."/>
            <person name="Subramanian E."/>
            <person name="Araus A.J."/>
            <person name="Petzold A."/>
            <person name="Susuki M."/>
            <person name="Suzuki K.-i.T."/>
            <person name="Hayashi T."/>
            <person name="Toyoda A."/>
            <person name="Oliveira C."/>
            <person name="Osipova E."/>
            <person name="Leigh N.D."/>
            <person name="Simon A."/>
            <person name="Yun M.H."/>
        </authorList>
    </citation>
    <scope>NUCLEOTIDE SEQUENCE</scope>
    <source>
        <strain evidence="1">20211129_DDA</strain>
        <tissue evidence="1">Liver</tissue>
    </source>
</reference>
<sequence>IVSPQPIKFSSQDLAMVDAEVAALLEKEAIRPTLPHPHGFISNLSLVDKANGGQRPFINLHDFNDWLVYRHFKMDGIHLLRNVLRPLDWLACLDLKDAYLTIPIFPPHRHFLQFVWRQQTYEFTTLTFGLS</sequence>
<dbReference type="EMBL" id="JANPWB010000008">
    <property type="protein sequence ID" value="KAJ1160280.1"/>
    <property type="molecule type" value="Genomic_DNA"/>
</dbReference>
<dbReference type="InterPro" id="IPR043128">
    <property type="entry name" value="Rev_trsase/Diguanyl_cyclase"/>
</dbReference>
<comment type="caution">
    <text evidence="1">The sequence shown here is derived from an EMBL/GenBank/DDBJ whole genome shotgun (WGS) entry which is preliminary data.</text>
</comment>
<gene>
    <name evidence="1" type="ORF">NDU88_000782</name>
</gene>
<accession>A0AAV7SAH6</accession>
<dbReference type="Gene3D" id="3.10.10.10">
    <property type="entry name" value="HIV Type 1 Reverse Transcriptase, subunit A, domain 1"/>
    <property type="match status" value="1"/>
</dbReference>
<dbReference type="Gene3D" id="3.30.70.270">
    <property type="match status" value="1"/>
</dbReference>
<dbReference type="InterPro" id="IPR043502">
    <property type="entry name" value="DNA/RNA_pol_sf"/>
</dbReference>
<evidence type="ECO:0008006" key="3">
    <source>
        <dbReference type="Google" id="ProtNLM"/>
    </source>
</evidence>
<proteinExistence type="predicted"/>
<feature type="non-terminal residue" evidence="1">
    <location>
        <position position="1"/>
    </location>
</feature>
<keyword evidence="2" id="KW-1185">Reference proteome</keyword>
<dbReference type="Proteomes" id="UP001066276">
    <property type="component" value="Chromosome 4_2"/>
</dbReference>
<dbReference type="SUPFAM" id="SSF56672">
    <property type="entry name" value="DNA/RNA polymerases"/>
    <property type="match status" value="1"/>
</dbReference>
<dbReference type="PANTHER" id="PTHR33050:SF7">
    <property type="entry name" value="RIBONUCLEASE H"/>
    <property type="match status" value="1"/>
</dbReference>
<dbReference type="AlphaFoldDB" id="A0AAV7SAH6"/>
<dbReference type="PANTHER" id="PTHR33050">
    <property type="entry name" value="REVERSE TRANSCRIPTASE DOMAIN-CONTAINING PROTEIN"/>
    <property type="match status" value="1"/>
</dbReference>
<evidence type="ECO:0000313" key="2">
    <source>
        <dbReference type="Proteomes" id="UP001066276"/>
    </source>
</evidence>
<organism evidence="1 2">
    <name type="scientific">Pleurodeles waltl</name>
    <name type="common">Iberian ribbed newt</name>
    <dbReference type="NCBI Taxonomy" id="8319"/>
    <lineage>
        <taxon>Eukaryota</taxon>
        <taxon>Metazoa</taxon>
        <taxon>Chordata</taxon>
        <taxon>Craniata</taxon>
        <taxon>Vertebrata</taxon>
        <taxon>Euteleostomi</taxon>
        <taxon>Amphibia</taxon>
        <taxon>Batrachia</taxon>
        <taxon>Caudata</taxon>
        <taxon>Salamandroidea</taxon>
        <taxon>Salamandridae</taxon>
        <taxon>Pleurodelinae</taxon>
        <taxon>Pleurodeles</taxon>
    </lineage>
</organism>
<dbReference type="InterPro" id="IPR052055">
    <property type="entry name" value="Hepadnavirus_pol/RT"/>
</dbReference>
<protein>
    <recommendedName>
        <fullName evidence="3">Reverse transcriptase domain-containing protein</fullName>
    </recommendedName>
</protein>